<dbReference type="PANTHER" id="PTHR12243">
    <property type="entry name" value="MADF DOMAIN TRANSCRIPTION FACTOR"/>
    <property type="match status" value="1"/>
</dbReference>
<dbReference type="PROSITE" id="PS51029">
    <property type="entry name" value="MADF"/>
    <property type="match status" value="1"/>
</dbReference>
<dbReference type="InterPro" id="IPR006578">
    <property type="entry name" value="MADF-dom"/>
</dbReference>
<proteinExistence type="predicted"/>
<dbReference type="InterPro" id="IPR039353">
    <property type="entry name" value="TF_Adf1"/>
</dbReference>
<protein>
    <submittedName>
        <fullName evidence="3">Transcription factor Adf-1</fullName>
    </submittedName>
</protein>
<reference evidence="3" key="1">
    <citation type="submission" date="2014-11" db="EMBL/GenBank/DDBJ databases">
        <authorList>
            <person name="Geib S."/>
        </authorList>
    </citation>
    <scope>NUCLEOTIDE SEQUENCE</scope>
</reference>
<dbReference type="EMBL" id="GBXI01012905">
    <property type="protein sequence ID" value="JAD01387.1"/>
    <property type="molecule type" value="Transcribed_RNA"/>
</dbReference>
<evidence type="ECO:0000259" key="1">
    <source>
        <dbReference type="PROSITE" id="PS50090"/>
    </source>
</evidence>
<feature type="domain" description="Myb-like" evidence="1">
    <location>
        <begin position="4"/>
        <end position="59"/>
    </location>
</feature>
<name>A0A0A1WRE1_ZEUCU</name>
<dbReference type="GO" id="GO:0005634">
    <property type="term" value="C:nucleus"/>
    <property type="evidence" value="ECO:0007669"/>
    <property type="project" value="TreeGrafter"/>
</dbReference>
<dbReference type="GO" id="GO:0005667">
    <property type="term" value="C:transcription regulator complex"/>
    <property type="evidence" value="ECO:0007669"/>
    <property type="project" value="TreeGrafter"/>
</dbReference>
<feature type="domain" description="MADF" evidence="2">
    <location>
        <begin position="8"/>
        <end position="90"/>
    </location>
</feature>
<dbReference type="InterPro" id="IPR001005">
    <property type="entry name" value="SANT/Myb"/>
</dbReference>
<dbReference type="AlphaFoldDB" id="A0A0A1WRE1"/>
<dbReference type="SMART" id="SM00595">
    <property type="entry name" value="MADF"/>
    <property type="match status" value="1"/>
</dbReference>
<dbReference type="PROSITE" id="PS50090">
    <property type="entry name" value="MYB_LIKE"/>
    <property type="match status" value="1"/>
</dbReference>
<organism evidence="3">
    <name type="scientific">Zeugodacus cucurbitae</name>
    <name type="common">Melon fruit fly</name>
    <name type="synonym">Bactrocera cucurbitae</name>
    <dbReference type="NCBI Taxonomy" id="28588"/>
    <lineage>
        <taxon>Eukaryota</taxon>
        <taxon>Metazoa</taxon>
        <taxon>Ecdysozoa</taxon>
        <taxon>Arthropoda</taxon>
        <taxon>Hexapoda</taxon>
        <taxon>Insecta</taxon>
        <taxon>Pterygota</taxon>
        <taxon>Neoptera</taxon>
        <taxon>Endopterygota</taxon>
        <taxon>Diptera</taxon>
        <taxon>Brachycera</taxon>
        <taxon>Muscomorpha</taxon>
        <taxon>Tephritoidea</taxon>
        <taxon>Tephritidae</taxon>
        <taxon>Zeugodacus</taxon>
        <taxon>Zeugodacus</taxon>
    </lineage>
</organism>
<dbReference type="Pfam" id="PF10545">
    <property type="entry name" value="MADF_DNA_bdg"/>
    <property type="match status" value="1"/>
</dbReference>
<evidence type="ECO:0000259" key="2">
    <source>
        <dbReference type="PROSITE" id="PS51029"/>
    </source>
</evidence>
<reference evidence="3" key="2">
    <citation type="journal article" date="2015" name="Gigascience">
        <title>Reconstructing a comprehensive transcriptome assembly of a white-pupal translocated strain of the pest fruit fly Bactrocera cucurbitae.</title>
        <authorList>
            <person name="Sim S.B."/>
            <person name="Calla B."/>
            <person name="Hall B."/>
            <person name="DeRego T."/>
            <person name="Geib S.M."/>
        </authorList>
    </citation>
    <scope>NUCLEOTIDE SEQUENCE</scope>
</reference>
<dbReference type="PANTHER" id="PTHR12243:SF60">
    <property type="entry name" value="SI:CH211-15D5.12-RELATED"/>
    <property type="match status" value="1"/>
</dbReference>
<dbReference type="GO" id="GO:0006357">
    <property type="term" value="P:regulation of transcription by RNA polymerase II"/>
    <property type="evidence" value="ECO:0007669"/>
    <property type="project" value="TreeGrafter"/>
</dbReference>
<accession>A0A0A1WRE1</accession>
<gene>
    <name evidence="3" type="primary">Adf1_5</name>
    <name evidence="3" type="ORF">g.19479</name>
</gene>
<sequence>MLLEEDKKLCALVKQYPQLYDKNHKDYGQQKATVEAWKRIAVSLEKSAAKCQERWRDLGAVYTCKTKRGRNREKPFYLAEYMEFLRPHLSKETVVDETLDSRARVNKSYNSRASENENLANEYFIKFIQCHMLNMTPREQSLFRIRIWENARKIIEDGSSARSGDNDDLKKFMLSKIDTASEQERHDLEEKIEQKVYQKQTNGIKTEIASEV</sequence>
<evidence type="ECO:0000313" key="3">
    <source>
        <dbReference type="EMBL" id="JAD01387.1"/>
    </source>
</evidence>